<dbReference type="EnsemblMetazoa" id="ASIC019456-RA">
    <property type="protein sequence ID" value="ASIC019456-PA"/>
    <property type="gene ID" value="ASIC019456"/>
</dbReference>
<organism evidence="1">
    <name type="scientific">Anopheles sinensis</name>
    <name type="common">Mosquito</name>
    <dbReference type="NCBI Taxonomy" id="74873"/>
    <lineage>
        <taxon>Eukaryota</taxon>
        <taxon>Metazoa</taxon>
        <taxon>Ecdysozoa</taxon>
        <taxon>Arthropoda</taxon>
        <taxon>Hexapoda</taxon>
        <taxon>Insecta</taxon>
        <taxon>Pterygota</taxon>
        <taxon>Neoptera</taxon>
        <taxon>Endopterygota</taxon>
        <taxon>Diptera</taxon>
        <taxon>Nematocera</taxon>
        <taxon>Culicoidea</taxon>
        <taxon>Culicidae</taxon>
        <taxon>Anophelinae</taxon>
        <taxon>Anopheles</taxon>
    </lineage>
</organism>
<protein>
    <submittedName>
        <fullName evidence="1 2">Uncharacterized protein</fullName>
    </submittedName>
</protein>
<evidence type="ECO:0000313" key="3">
    <source>
        <dbReference type="Proteomes" id="UP000030765"/>
    </source>
</evidence>
<name>A0A084WLU9_ANOSI</name>
<dbReference type="STRING" id="74873.A0A084WLU9"/>
<keyword evidence="3" id="KW-1185">Reference proteome</keyword>
<reference evidence="1 3" key="1">
    <citation type="journal article" date="2014" name="BMC Genomics">
        <title>Genome sequence of Anopheles sinensis provides insight into genetics basis of mosquito competence for malaria parasites.</title>
        <authorList>
            <person name="Zhou D."/>
            <person name="Zhang D."/>
            <person name="Ding G."/>
            <person name="Shi L."/>
            <person name="Hou Q."/>
            <person name="Ye Y."/>
            <person name="Xu Y."/>
            <person name="Zhou H."/>
            <person name="Xiong C."/>
            <person name="Li S."/>
            <person name="Yu J."/>
            <person name="Hong S."/>
            <person name="Yu X."/>
            <person name="Zou P."/>
            <person name="Chen C."/>
            <person name="Chang X."/>
            <person name="Wang W."/>
            <person name="Lv Y."/>
            <person name="Sun Y."/>
            <person name="Ma L."/>
            <person name="Shen B."/>
            <person name="Zhu C."/>
        </authorList>
    </citation>
    <scope>NUCLEOTIDE SEQUENCE [LARGE SCALE GENOMIC DNA]</scope>
</reference>
<dbReference type="EMBL" id="ATLV01024292">
    <property type="status" value="NOT_ANNOTATED_CDS"/>
    <property type="molecule type" value="Genomic_DNA"/>
</dbReference>
<dbReference type="AlphaFoldDB" id="A0A084WLU9"/>
<evidence type="ECO:0000313" key="1">
    <source>
        <dbReference type="EMBL" id="KFB51193.1"/>
    </source>
</evidence>
<proteinExistence type="predicted"/>
<gene>
    <name evidence="1" type="ORF">ZHAS_00019456</name>
</gene>
<evidence type="ECO:0000313" key="2">
    <source>
        <dbReference type="EnsemblMetazoa" id="ASIC019456-PA"/>
    </source>
</evidence>
<accession>A0A084WLU9</accession>
<sequence length="105" mass="9922">MSPVSPVPSAHTQLMAFKLNGGGGGGGGGLVGGGGMNNGFFGPGIHDGAGGIAGNGNVAGLLGGGSMMSPGGMLGIVSGDYIDLNELLSMDGNGGHDEDNSSMMA</sequence>
<dbReference type="Proteomes" id="UP000030765">
    <property type="component" value="Unassembled WGS sequence"/>
</dbReference>
<dbReference type="EMBL" id="KE525351">
    <property type="protein sequence ID" value="KFB51193.1"/>
    <property type="molecule type" value="Genomic_DNA"/>
</dbReference>
<reference evidence="2" key="2">
    <citation type="submission" date="2020-05" db="UniProtKB">
        <authorList>
            <consortium name="EnsemblMetazoa"/>
        </authorList>
    </citation>
    <scope>IDENTIFICATION</scope>
</reference>
<dbReference type="VEuPathDB" id="VectorBase:ASIC019456"/>